<accession>A0A0F9PF14</accession>
<dbReference type="EMBL" id="LAZR01002538">
    <property type="protein sequence ID" value="KKN28734.1"/>
    <property type="molecule type" value="Genomic_DNA"/>
</dbReference>
<evidence type="ECO:0000313" key="2">
    <source>
        <dbReference type="EMBL" id="KKN28734.1"/>
    </source>
</evidence>
<evidence type="ECO:0000256" key="1">
    <source>
        <dbReference type="SAM" id="Phobius"/>
    </source>
</evidence>
<name>A0A0F9PF14_9ZZZZ</name>
<proteinExistence type="predicted"/>
<feature type="transmembrane region" description="Helical" evidence="1">
    <location>
        <begin position="16"/>
        <end position="33"/>
    </location>
</feature>
<keyword evidence="1" id="KW-0472">Membrane</keyword>
<sequence length="188" mass="22153">MKDDESLNSLSFIDCVLENSIMLAASVFSFILLNSKKKDFKWGEEGFLSDNLLNRKHIEDLDISPKITNEHVKIRFDTIVDQIENEFKDSLNRTCVSFQVGYKYDWYLYKELEIPHKGSSMIYHCFLQRIYSVLGGFKENLEVIAGFCYNHSYFIDSSELEETLHKPKDKYLWRKYPEGLQLQSSDLF</sequence>
<comment type="caution">
    <text evidence="2">The sequence shown here is derived from an EMBL/GenBank/DDBJ whole genome shotgun (WGS) entry which is preliminary data.</text>
</comment>
<keyword evidence="1" id="KW-0812">Transmembrane</keyword>
<organism evidence="2">
    <name type="scientific">marine sediment metagenome</name>
    <dbReference type="NCBI Taxonomy" id="412755"/>
    <lineage>
        <taxon>unclassified sequences</taxon>
        <taxon>metagenomes</taxon>
        <taxon>ecological metagenomes</taxon>
    </lineage>
</organism>
<gene>
    <name evidence="2" type="ORF">LCGC14_0851260</name>
</gene>
<keyword evidence="1" id="KW-1133">Transmembrane helix</keyword>
<reference evidence="2" key="1">
    <citation type="journal article" date="2015" name="Nature">
        <title>Complex archaea that bridge the gap between prokaryotes and eukaryotes.</title>
        <authorList>
            <person name="Spang A."/>
            <person name="Saw J.H."/>
            <person name="Jorgensen S.L."/>
            <person name="Zaremba-Niedzwiedzka K."/>
            <person name="Martijn J."/>
            <person name="Lind A.E."/>
            <person name="van Eijk R."/>
            <person name="Schleper C."/>
            <person name="Guy L."/>
            <person name="Ettema T.J."/>
        </authorList>
    </citation>
    <scope>NUCLEOTIDE SEQUENCE</scope>
</reference>
<dbReference type="AlphaFoldDB" id="A0A0F9PF14"/>
<protein>
    <submittedName>
        <fullName evidence="2">Uncharacterized protein</fullName>
    </submittedName>
</protein>